<protein>
    <submittedName>
        <fullName evidence="2">Fimbrial-like protein</fullName>
    </submittedName>
</protein>
<evidence type="ECO:0000313" key="3">
    <source>
        <dbReference type="Proteomes" id="UP000092247"/>
    </source>
</evidence>
<feature type="chain" id="PRO_5008609280" evidence="1">
    <location>
        <begin position="28"/>
        <end position="192"/>
    </location>
</feature>
<organism evidence="2 3">
    <name type="scientific">Morganella psychrotolerans</name>
    <dbReference type="NCBI Taxonomy" id="368603"/>
    <lineage>
        <taxon>Bacteria</taxon>
        <taxon>Pseudomonadati</taxon>
        <taxon>Pseudomonadota</taxon>
        <taxon>Gammaproteobacteria</taxon>
        <taxon>Enterobacterales</taxon>
        <taxon>Morganellaceae</taxon>
        <taxon>Morganella</taxon>
    </lineage>
</organism>
<dbReference type="GO" id="GO:0007155">
    <property type="term" value="P:cell adhesion"/>
    <property type="evidence" value="ECO:0007669"/>
    <property type="project" value="InterPro"/>
</dbReference>
<dbReference type="InterPro" id="IPR008966">
    <property type="entry name" value="Adhesion_dom_sf"/>
</dbReference>
<dbReference type="RefSeq" id="WP_067427055.1">
    <property type="nucleotide sequence ID" value="NZ_CBCPID010000006.1"/>
</dbReference>
<dbReference type="Proteomes" id="UP000092247">
    <property type="component" value="Unassembled WGS sequence"/>
</dbReference>
<accession>A0A1B8GZ31</accession>
<proteinExistence type="predicted"/>
<dbReference type="InterPro" id="IPR036937">
    <property type="entry name" value="Adhesion_dom_fimbrial_sf"/>
</dbReference>
<reference evidence="2 3" key="1">
    <citation type="submission" date="2016-06" db="EMBL/GenBank/DDBJ databases">
        <authorList>
            <person name="Kjaerup R.B."/>
            <person name="Dalgaard T.S."/>
            <person name="Juul-Madsen H.R."/>
        </authorList>
    </citation>
    <scope>NUCLEOTIDE SEQUENCE [LARGE SCALE GENOMIC DNA]</scope>
    <source>
        <strain evidence="2 3">GCSL-Mp3</strain>
    </source>
</reference>
<dbReference type="Gene3D" id="2.60.40.1090">
    <property type="entry name" value="Fimbrial-type adhesion domain"/>
    <property type="match status" value="1"/>
</dbReference>
<gene>
    <name evidence="2" type="ORF">AYY17_13820</name>
</gene>
<dbReference type="GO" id="GO:0009289">
    <property type="term" value="C:pilus"/>
    <property type="evidence" value="ECO:0007669"/>
    <property type="project" value="InterPro"/>
</dbReference>
<keyword evidence="1" id="KW-0732">Signal</keyword>
<dbReference type="AlphaFoldDB" id="A0A1B8GZ31"/>
<evidence type="ECO:0000313" key="2">
    <source>
        <dbReference type="EMBL" id="OBU02084.1"/>
    </source>
</evidence>
<name>A0A1B8GZ31_9GAMM</name>
<dbReference type="SUPFAM" id="SSF49401">
    <property type="entry name" value="Bacterial adhesins"/>
    <property type="match status" value="1"/>
</dbReference>
<sequence length="192" mass="19603">MHLIKKLFFVFSLPGALVFTLLQSAQAATSATTAFTATIVGGACDISAPPTVSVNSGAVIASEDIAAGTGPEAPFNLTLSGCKGYGLVPSITLEGDVSNTSGKPLFLSNTSTTKGYGILLTTKGNTNFKMSDNLAADMKITAENKTWATTMASSLNGTIPVIASVSCGDCAADADIQGGELKATVAFKFEYN</sequence>
<evidence type="ECO:0000256" key="1">
    <source>
        <dbReference type="SAM" id="SignalP"/>
    </source>
</evidence>
<feature type="signal peptide" evidence="1">
    <location>
        <begin position="1"/>
        <end position="27"/>
    </location>
</feature>
<dbReference type="STRING" id="368603.AYY16_00570"/>
<dbReference type="EMBL" id="LZEX01000046">
    <property type="protein sequence ID" value="OBU02084.1"/>
    <property type="molecule type" value="Genomic_DNA"/>
</dbReference>
<comment type="caution">
    <text evidence="2">The sequence shown here is derived from an EMBL/GenBank/DDBJ whole genome shotgun (WGS) entry which is preliminary data.</text>
</comment>